<dbReference type="PANTHER" id="PTHR30537">
    <property type="entry name" value="HTH-TYPE TRANSCRIPTIONAL REGULATOR"/>
    <property type="match status" value="1"/>
</dbReference>
<accession>K0DLP5</accession>
<dbReference type="PROSITE" id="PS50931">
    <property type="entry name" value="HTH_LYSR"/>
    <property type="match status" value="1"/>
</dbReference>
<dbReference type="SUPFAM" id="SSF46785">
    <property type="entry name" value="Winged helix' DNA-binding domain"/>
    <property type="match status" value="1"/>
</dbReference>
<dbReference type="PATRIC" id="fig|1229205.11.peg.663"/>
<dbReference type="InterPro" id="IPR000847">
    <property type="entry name" value="LysR_HTH_N"/>
</dbReference>
<dbReference type="EMBL" id="CP003863">
    <property type="protein sequence ID" value="AFT84743.1"/>
    <property type="molecule type" value="Genomic_DNA"/>
</dbReference>
<dbReference type="GO" id="GO:0003677">
    <property type="term" value="F:DNA binding"/>
    <property type="evidence" value="ECO:0007669"/>
    <property type="project" value="UniProtKB-KW"/>
</dbReference>
<dbReference type="Pfam" id="PF03466">
    <property type="entry name" value="LysR_substrate"/>
    <property type="match status" value="1"/>
</dbReference>
<sequence length="306" mass="33582">MQMGSLKATLPPPNMLITFEAAGRHLSFSRAAVELDVSRVAVSQQVQALETFLGVQLFHRVDRSVRLTDNGARYHAAISSALRQVLHATTEVSSRPIDNIVTISATAGFTTYWLLPNLGAFRALHPDIELRFIVADQYTDGDNSVDIAVTYGLTPPEGDSVLLTSQTIAPTCSATYLANREAPEKPADLLKHQLIHLEGPFDRLTRWSTWFTNQGVNMDAAKSTITVNTYTNLVQAVFDGQGFALIGPPLMERFLTNRTLVQPIRMEPVRCHGFHLTVLRHSPVAAATGAVADWIKSSFLCNRDAA</sequence>
<keyword evidence="2" id="KW-0805">Transcription regulation</keyword>
<keyword evidence="4" id="KW-0804">Transcription</keyword>
<dbReference type="HOGENOM" id="CLU_039613_37_0_4"/>
<comment type="similarity">
    <text evidence="1">Belongs to the LysR transcriptional regulatory family.</text>
</comment>
<dbReference type="InterPro" id="IPR036388">
    <property type="entry name" value="WH-like_DNA-bd_sf"/>
</dbReference>
<keyword evidence="3" id="KW-0238">DNA-binding</keyword>
<dbReference type="Pfam" id="PF00126">
    <property type="entry name" value="HTH_1"/>
    <property type="match status" value="1"/>
</dbReference>
<dbReference type="GO" id="GO:0003700">
    <property type="term" value="F:DNA-binding transcription factor activity"/>
    <property type="evidence" value="ECO:0007669"/>
    <property type="project" value="InterPro"/>
</dbReference>
<dbReference type="eggNOG" id="COG0583">
    <property type="taxonomic scope" value="Bacteria"/>
</dbReference>
<dbReference type="PANTHER" id="PTHR30537:SF5">
    <property type="entry name" value="HTH-TYPE TRANSCRIPTIONAL ACTIVATOR TTDR-RELATED"/>
    <property type="match status" value="1"/>
</dbReference>
<evidence type="ECO:0000259" key="5">
    <source>
        <dbReference type="PROSITE" id="PS50931"/>
    </source>
</evidence>
<dbReference type="Gene3D" id="1.10.10.10">
    <property type="entry name" value="Winged helix-like DNA-binding domain superfamily/Winged helix DNA-binding domain"/>
    <property type="match status" value="1"/>
</dbReference>
<dbReference type="STRING" id="1229205.BUPH_04508"/>
<protein>
    <submittedName>
        <fullName evidence="6">LysR family transcriptional regulator</fullName>
    </submittedName>
</protein>
<dbReference type="InterPro" id="IPR036390">
    <property type="entry name" value="WH_DNA-bd_sf"/>
</dbReference>
<dbReference type="Proteomes" id="UP000010105">
    <property type="component" value="Chromosome 1"/>
</dbReference>
<gene>
    <name evidence="6" type="ORF">BUPH_04508</name>
</gene>
<reference evidence="6 7" key="1">
    <citation type="journal article" date="2012" name="J. Bacteriol.">
        <title>Complete Genome Sequence of Burkholderia phenoliruptrix BR3459a (CLA1), a Heat-Tolerant, Nitrogen-Fixing Symbiont of Mimosa flocculosa.</title>
        <authorList>
            <person name="de Oliveira Cunha C."/>
            <person name="Goda Zuleta L.F."/>
            <person name="Paula de Almeida L.G."/>
            <person name="Prioli Ciapina L."/>
            <person name="Lustrino Borges W."/>
            <person name="Pitard R.M."/>
            <person name="Baldani J.I."/>
            <person name="Straliotto R."/>
            <person name="de Faria S.M."/>
            <person name="Hungria M."/>
            <person name="Sousa Cavada B."/>
            <person name="Mercante F.M."/>
            <person name="Ribeiro de Vasconcelos A.T."/>
        </authorList>
    </citation>
    <scope>NUCLEOTIDE SEQUENCE [LARGE SCALE GENOMIC DNA]</scope>
    <source>
        <strain evidence="6 7">BR3459a</strain>
    </source>
</reference>
<evidence type="ECO:0000256" key="4">
    <source>
        <dbReference type="ARBA" id="ARBA00023163"/>
    </source>
</evidence>
<dbReference type="AlphaFoldDB" id="K0DLP5"/>
<dbReference type="KEGG" id="bpx:BUPH_04508"/>
<evidence type="ECO:0000256" key="2">
    <source>
        <dbReference type="ARBA" id="ARBA00023015"/>
    </source>
</evidence>
<dbReference type="InterPro" id="IPR005119">
    <property type="entry name" value="LysR_subst-bd"/>
</dbReference>
<evidence type="ECO:0000256" key="1">
    <source>
        <dbReference type="ARBA" id="ARBA00009437"/>
    </source>
</evidence>
<dbReference type="SUPFAM" id="SSF53850">
    <property type="entry name" value="Periplasmic binding protein-like II"/>
    <property type="match status" value="1"/>
</dbReference>
<evidence type="ECO:0000256" key="3">
    <source>
        <dbReference type="ARBA" id="ARBA00023125"/>
    </source>
</evidence>
<dbReference type="Gene3D" id="3.40.190.10">
    <property type="entry name" value="Periplasmic binding protein-like II"/>
    <property type="match status" value="2"/>
</dbReference>
<evidence type="ECO:0000313" key="7">
    <source>
        <dbReference type="Proteomes" id="UP000010105"/>
    </source>
</evidence>
<name>K0DLP5_9BURK</name>
<proteinExistence type="inferred from homology"/>
<dbReference type="PRINTS" id="PR00039">
    <property type="entry name" value="HTHLYSR"/>
</dbReference>
<organism evidence="6 7">
    <name type="scientific">Paraburkholderia phenoliruptrix BR3459a</name>
    <dbReference type="NCBI Taxonomy" id="1229205"/>
    <lineage>
        <taxon>Bacteria</taxon>
        <taxon>Pseudomonadati</taxon>
        <taxon>Pseudomonadota</taxon>
        <taxon>Betaproteobacteria</taxon>
        <taxon>Burkholderiales</taxon>
        <taxon>Burkholderiaceae</taxon>
        <taxon>Paraburkholderia</taxon>
    </lineage>
</organism>
<evidence type="ECO:0000313" key="6">
    <source>
        <dbReference type="EMBL" id="AFT84743.1"/>
    </source>
</evidence>
<dbReference type="InterPro" id="IPR058163">
    <property type="entry name" value="LysR-type_TF_proteobact-type"/>
</dbReference>
<feature type="domain" description="HTH lysR-type" evidence="5">
    <location>
        <begin position="11"/>
        <end position="68"/>
    </location>
</feature>